<feature type="binding site" evidence="11">
    <location>
        <position position="271"/>
    </location>
    <ligand>
        <name>K(+)</name>
        <dbReference type="ChEBI" id="CHEBI:29103"/>
    </ligand>
</feature>
<dbReference type="GO" id="GO:0046872">
    <property type="term" value="F:metal ion binding"/>
    <property type="evidence" value="ECO:0007669"/>
    <property type="project" value="UniProtKB-KW"/>
</dbReference>
<keyword evidence="11" id="KW-0539">Nucleus</keyword>
<dbReference type="PROSITE" id="PS00678">
    <property type="entry name" value="WD_REPEATS_1"/>
    <property type="match status" value="1"/>
</dbReference>
<evidence type="ECO:0000256" key="10">
    <source>
        <dbReference type="ARBA" id="ARBA00023277"/>
    </source>
</evidence>
<evidence type="ECO:0000256" key="8">
    <source>
        <dbReference type="ARBA" id="ARBA00022842"/>
    </source>
</evidence>
<dbReference type="InterPro" id="IPR001680">
    <property type="entry name" value="WD40_rpt"/>
</dbReference>
<keyword evidence="3 11" id="KW-0479">Metal-binding</keyword>
<comment type="activity regulation">
    <text evidence="11">Activated by a monovalent cation that binds near, but not in, the active site. The most likely occupant of the site in vivo is potassium. Ion binding induces a conformational change that may alter substrate affinity.</text>
</comment>
<evidence type="ECO:0000256" key="2">
    <source>
        <dbReference type="ARBA" id="ARBA00022679"/>
    </source>
</evidence>
<feature type="binding site" evidence="11">
    <location>
        <position position="202"/>
    </location>
    <ligand>
        <name>ATP</name>
        <dbReference type="ChEBI" id="CHEBI:30616"/>
    </ligand>
</feature>
<dbReference type="SUPFAM" id="SSF50978">
    <property type="entry name" value="WD40 repeat-like"/>
    <property type="match status" value="1"/>
</dbReference>
<evidence type="ECO:0000256" key="3">
    <source>
        <dbReference type="ARBA" id="ARBA00022723"/>
    </source>
</evidence>
<gene>
    <name evidence="15" type="primary">RBK1</name>
    <name evidence="15" type="ORF">MOBT1_002381</name>
</gene>
<sequence>MSEARCIVRSSVNIDETFQVPHIVRPGETISSSQMWSRPGGKGANVAAALVRHALTQGLAGVQVVMLGAVGEDAPWPLEHLRKHGVHVDDVHRSRDTPTGRAFIQISSADGENSIVLLKGANFAPVPALDDPARWLEAGATHLMLQNEIPLATTVAYARHARELKLRGSERRVCTIFNPSPMLSAEELKAFPWAGIDVLIVNEGEAADLRAALGGAPQGSPVEALAALEPLREIGWLVVTRGGDGFSAGVTIGSERVMLDMPASPPTRVVNTTGAGDTFAGYLVAGLMQAHNAREPSTKESAERILRTAGVAASMAVEADGAMESIPDAGAVQARAARVAPPTARARVVRGTVTPSRASRFFLPRTRSPPRTPETPALSITYSTPYAPTPSVRTPSTPDSDADTDAPPSPTLARKRARVAPRPVHTPRAPAPCAALWQLRTRPGRFRAPGAVPTAPFFARMATRVDYPYCLESQTPLGIASPLCVAYMHAARDADDPLPCLAAGDDEGRVHLLDTRIAADALDKPFVRHTTRPLVHGSLFALEWRSDDHVLAVGGSDYSVAAWDVQHEMCVARYDVHEGSARALAWDPHAGGRVLASGARDGAVYVWDLRQAAPARHIPRAHGAPRARRGARPAGVTALTYLDGGPLVSAGSEKAALKAWDLRARPVPVAQSADLSCGRAGNTRPHGVSSLAYGPRRARIYAACTDGAVYVVDAALSDVLRPDEPGALVHAAQRQNTLYARAALYDERYLAVGCNTGDVVVWDTAARGAPSGAVLPRAHLDKYVHG</sequence>
<dbReference type="GO" id="GO:0005524">
    <property type="term" value="F:ATP binding"/>
    <property type="evidence" value="ECO:0007669"/>
    <property type="project" value="UniProtKB-UniRule"/>
</dbReference>
<evidence type="ECO:0000256" key="13">
    <source>
        <dbReference type="SAM" id="MobiDB-lite"/>
    </source>
</evidence>
<comment type="similarity">
    <text evidence="11">Belongs to the carbohydrate kinase PfkB family. Ribokinase subfamily.</text>
</comment>
<feature type="binding site" evidence="11">
    <location>
        <begin position="240"/>
        <end position="245"/>
    </location>
    <ligand>
        <name>ATP</name>
        <dbReference type="ChEBI" id="CHEBI:30616"/>
    </ligand>
</feature>
<dbReference type="PROSITE" id="PS50082">
    <property type="entry name" value="WD_REPEATS_2"/>
    <property type="match status" value="1"/>
</dbReference>
<dbReference type="PANTHER" id="PTHR10584:SF166">
    <property type="entry name" value="RIBOKINASE"/>
    <property type="match status" value="1"/>
</dbReference>
<feature type="active site" description="Proton acceptor" evidence="11">
    <location>
        <position position="277"/>
    </location>
</feature>
<feature type="binding site" evidence="11">
    <location>
        <position position="148"/>
    </location>
    <ligand>
        <name>substrate</name>
    </ligand>
</feature>
<dbReference type="Pfam" id="PF00400">
    <property type="entry name" value="WD40"/>
    <property type="match status" value="1"/>
</dbReference>
<evidence type="ECO:0000256" key="1">
    <source>
        <dbReference type="ARBA" id="ARBA00022574"/>
    </source>
</evidence>
<dbReference type="InterPro" id="IPR011877">
    <property type="entry name" value="Ribokinase"/>
</dbReference>
<keyword evidence="5 11" id="KW-0547">Nucleotide-binding</keyword>
<protein>
    <recommendedName>
        <fullName evidence="11">Ribokinase</fullName>
        <shortName evidence="11">RK</shortName>
        <ecNumber evidence="11">2.7.1.15</ecNumber>
    </recommendedName>
</protein>
<dbReference type="PANTHER" id="PTHR10584">
    <property type="entry name" value="SUGAR KINASE"/>
    <property type="match status" value="1"/>
</dbReference>
<evidence type="ECO:0000313" key="15">
    <source>
        <dbReference type="EMBL" id="WFD03687.1"/>
    </source>
</evidence>
<keyword evidence="7 11" id="KW-0067">ATP-binding</keyword>
<feature type="binding site" evidence="11">
    <location>
        <position position="273"/>
    </location>
    <ligand>
        <name>K(+)</name>
        <dbReference type="ChEBI" id="CHEBI:29103"/>
    </ligand>
</feature>
<dbReference type="SUPFAM" id="SSF53613">
    <property type="entry name" value="Ribokinase-like"/>
    <property type="match status" value="1"/>
</dbReference>
<keyword evidence="10 11" id="KW-0119">Carbohydrate metabolism</keyword>
<comment type="subcellular location">
    <subcellularLocation>
        <location evidence="11">Cytoplasm</location>
    </subcellularLocation>
    <subcellularLocation>
        <location evidence="11">Nucleus</location>
    </subcellularLocation>
</comment>
<comment type="function">
    <text evidence="11">Catalyzes the phosphorylation of ribose at O-5 in a reaction requiring ATP and magnesium. The resulting D-ribose-5-phosphate can then be used either for sythesis of nucleotides, histidine, and tryptophan, or as a component of the pentose phosphate pathway.</text>
</comment>
<keyword evidence="11" id="KW-0963">Cytoplasm</keyword>
<comment type="pathway">
    <text evidence="11">Carbohydrate metabolism; D-ribose degradation; D-ribose 5-phosphate from beta-D-ribopyranose: step 2/2.</text>
</comment>
<comment type="caution">
    <text evidence="11">Lacks conserved residue(s) required for the propagation of feature annotation.</text>
</comment>
<feature type="region of interest" description="Disordered" evidence="13">
    <location>
        <begin position="359"/>
        <end position="427"/>
    </location>
</feature>
<dbReference type="InterPro" id="IPR019775">
    <property type="entry name" value="WD40_repeat_CS"/>
</dbReference>
<accession>A0AAF0E525</accession>
<dbReference type="InterPro" id="IPR029056">
    <property type="entry name" value="Ribokinase-like"/>
</dbReference>
<dbReference type="GO" id="GO:0019303">
    <property type="term" value="P:D-ribose catabolic process"/>
    <property type="evidence" value="ECO:0007669"/>
    <property type="project" value="UniProtKB-UniRule"/>
</dbReference>
<evidence type="ECO:0000313" key="16">
    <source>
        <dbReference type="Proteomes" id="UP001214603"/>
    </source>
</evidence>
<dbReference type="InterPro" id="IPR002139">
    <property type="entry name" value="Ribo/fructo_kinase"/>
</dbReference>
<dbReference type="PRINTS" id="PR00990">
    <property type="entry name" value="RIBOKINASE"/>
</dbReference>
<dbReference type="Gene3D" id="3.40.1190.20">
    <property type="match status" value="1"/>
</dbReference>
<feature type="binding site" evidence="11">
    <location>
        <position position="321"/>
    </location>
    <ligand>
        <name>K(+)</name>
        <dbReference type="ChEBI" id="CHEBI:29103"/>
    </ligand>
</feature>
<feature type="repeat" description="WD" evidence="12">
    <location>
        <begin position="574"/>
        <end position="617"/>
    </location>
</feature>
<reference evidence="15" key="1">
    <citation type="submission" date="2023-03" db="EMBL/GenBank/DDBJ databases">
        <title>Mating type loci evolution in Malassezia.</title>
        <authorList>
            <person name="Coelho M.A."/>
        </authorList>
    </citation>
    <scope>NUCLEOTIDE SEQUENCE</scope>
    <source>
        <strain evidence="15">CBS 7876</strain>
    </source>
</reference>
<dbReference type="EC" id="2.7.1.15" evidence="11"/>
<dbReference type="InterPro" id="IPR015943">
    <property type="entry name" value="WD40/YVTN_repeat-like_dom_sf"/>
</dbReference>
<feature type="binding site" evidence="11">
    <location>
        <begin position="13"/>
        <end position="15"/>
    </location>
    <ligand>
        <name>substrate</name>
    </ligand>
</feature>
<dbReference type="GO" id="GO:0005634">
    <property type="term" value="C:nucleus"/>
    <property type="evidence" value="ECO:0007669"/>
    <property type="project" value="UniProtKB-SubCell"/>
</dbReference>
<dbReference type="AlphaFoldDB" id="A0AAF0E525"/>
<keyword evidence="16" id="KW-1185">Reference proteome</keyword>
<dbReference type="Proteomes" id="UP001214603">
    <property type="component" value="Chromosome 5"/>
</dbReference>
<feature type="binding site" evidence="11">
    <location>
        <position position="319"/>
    </location>
    <ligand>
        <name>K(+)</name>
        <dbReference type="ChEBI" id="CHEBI:29103"/>
    </ligand>
</feature>
<feature type="binding site" evidence="11">
    <location>
        <position position="325"/>
    </location>
    <ligand>
        <name>K(+)</name>
        <dbReference type="ChEBI" id="CHEBI:29103"/>
    </ligand>
</feature>
<feature type="binding site" evidence="11">
    <location>
        <begin position="276"/>
        <end position="277"/>
    </location>
    <ligand>
        <name>ATP</name>
        <dbReference type="ChEBI" id="CHEBI:30616"/>
    </ligand>
</feature>
<comment type="subunit">
    <text evidence="11">Homodimer.</text>
</comment>
<feature type="domain" description="Carbohydrate kinase PfkB" evidence="14">
    <location>
        <begin position="11"/>
        <end position="328"/>
    </location>
</feature>
<evidence type="ECO:0000259" key="14">
    <source>
        <dbReference type="Pfam" id="PF00294"/>
    </source>
</evidence>
<evidence type="ECO:0000256" key="6">
    <source>
        <dbReference type="ARBA" id="ARBA00022777"/>
    </source>
</evidence>
<dbReference type="Gene3D" id="2.130.10.10">
    <property type="entry name" value="YVTN repeat-like/Quinoprotein amine dehydrogenase"/>
    <property type="match status" value="1"/>
</dbReference>
<feature type="binding site" evidence="11">
    <location>
        <position position="277"/>
    </location>
    <ligand>
        <name>substrate</name>
    </ligand>
</feature>
<feature type="binding site" evidence="11">
    <location>
        <position position="316"/>
    </location>
    <ligand>
        <name>K(+)</name>
        <dbReference type="ChEBI" id="CHEBI:29103"/>
    </ligand>
</feature>
<evidence type="ECO:0000256" key="4">
    <source>
        <dbReference type="ARBA" id="ARBA00022737"/>
    </source>
</evidence>
<dbReference type="CDD" id="cd01174">
    <property type="entry name" value="ribokinase"/>
    <property type="match status" value="1"/>
</dbReference>
<dbReference type="GO" id="GO:0005737">
    <property type="term" value="C:cytoplasm"/>
    <property type="evidence" value="ECO:0007669"/>
    <property type="project" value="UniProtKB-SubCell"/>
</dbReference>
<keyword evidence="2 11" id="KW-0808">Transferase</keyword>
<proteinExistence type="inferred from homology"/>
<organism evidence="15 16">
    <name type="scientific">Malassezia obtusa</name>
    <dbReference type="NCBI Taxonomy" id="76774"/>
    <lineage>
        <taxon>Eukaryota</taxon>
        <taxon>Fungi</taxon>
        <taxon>Dikarya</taxon>
        <taxon>Basidiomycota</taxon>
        <taxon>Ustilaginomycotina</taxon>
        <taxon>Malasseziomycetes</taxon>
        <taxon>Malasseziales</taxon>
        <taxon>Malasseziaceae</taxon>
        <taxon>Malassezia</taxon>
    </lineage>
</organism>
<evidence type="ECO:0000256" key="12">
    <source>
        <dbReference type="PROSITE-ProRule" id="PRU00221"/>
    </source>
</evidence>
<keyword evidence="9 11" id="KW-0630">Potassium</keyword>
<comment type="cofactor">
    <cofactor evidence="11">
        <name>Mg(2+)</name>
        <dbReference type="ChEBI" id="CHEBI:18420"/>
    </cofactor>
    <text evidence="11">Requires a divalent cation, most likely magnesium in vivo, as an electrophilic catalyst to aid phosphoryl group transfer. It is the chelate of the metal and the nucleotide that is the actual substrate.</text>
</comment>
<dbReference type="PROSITE" id="PS50294">
    <property type="entry name" value="WD_REPEATS_REGION"/>
    <property type="match status" value="1"/>
</dbReference>
<evidence type="ECO:0000256" key="11">
    <source>
        <dbReference type="HAMAP-Rule" id="MF_03215"/>
    </source>
</evidence>
<keyword evidence="8 11" id="KW-0460">Magnesium</keyword>
<evidence type="ECO:0000256" key="9">
    <source>
        <dbReference type="ARBA" id="ARBA00022958"/>
    </source>
</evidence>
<evidence type="ECO:0000256" key="5">
    <source>
        <dbReference type="ARBA" id="ARBA00022741"/>
    </source>
</evidence>
<keyword evidence="1 12" id="KW-0853">WD repeat</keyword>
<name>A0AAF0E525_9BASI</name>
<keyword evidence="6 11" id="KW-0418">Kinase</keyword>
<dbReference type="SMART" id="SM00320">
    <property type="entry name" value="WD40"/>
    <property type="match status" value="5"/>
</dbReference>
<dbReference type="InterPro" id="IPR011611">
    <property type="entry name" value="PfkB_dom"/>
</dbReference>
<evidence type="ECO:0000256" key="7">
    <source>
        <dbReference type="ARBA" id="ARBA00022840"/>
    </source>
</evidence>
<dbReference type="EMBL" id="CP119938">
    <property type="protein sequence ID" value="WFD03687.1"/>
    <property type="molecule type" value="Genomic_DNA"/>
</dbReference>
<dbReference type="InterPro" id="IPR036322">
    <property type="entry name" value="WD40_repeat_dom_sf"/>
</dbReference>
<dbReference type="GO" id="GO:0004747">
    <property type="term" value="F:ribokinase activity"/>
    <property type="evidence" value="ECO:0007669"/>
    <property type="project" value="UniProtKB-UniRule"/>
</dbReference>
<keyword evidence="4" id="KW-0677">Repeat</keyword>
<dbReference type="HAMAP" id="MF_01987">
    <property type="entry name" value="Ribokinase"/>
    <property type="match status" value="1"/>
</dbReference>
<comment type="catalytic activity">
    <reaction evidence="11">
        <text>D-ribose + ATP = D-ribose 5-phosphate + ADP + H(+)</text>
        <dbReference type="Rhea" id="RHEA:13697"/>
        <dbReference type="ChEBI" id="CHEBI:15378"/>
        <dbReference type="ChEBI" id="CHEBI:30616"/>
        <dbReference type="ChEBI" id="CHEBI:47013"/>
        <dbReference type="ChEBI" id="CHEBI:78346"/>
        <dbReference type="ChEBI" id="CHEBI:456216"/>
        <dbReference type="EC" id="2.7.1.15"/>
    </reaction>
</comment>
<feature type="binding site" evidence="11">
    <location>
        <begin position="41"/>
        <end position="45"/>
    </location>
    <ligand>
        <name>substrate</name>
    </ligand>
</feature>
<dbReference type="Pfam" id="PF00294">
    <property type="entry name" value="PfkB"/>
    <property type="match status" value="1"/>
</dbReference>